<protein>
    <submittedName>
        <fullName evidence="2">Uncharacterized protein</fullName>
    </submittedName>
</protein>
<dbReference type="EMBL" id="JAEQNA010000008">
    <property type="protein sequence ID" value="MBL0422562.1"/>
    <property type="molecule type" value="Genomic_DNA"/>
</dbReference>
<comment type="caution">
    <text evidence="2">The sequence shown here is derived from an EMBL/GenBank/DDBJ whole genome shotgun (WGS) entry which is preliminary data.</text>
</comment>
<gene>
    <name evidence="2" type="ORF">JI739_19610</name>
</gene>
<dbReference type="AlphaFoldDB" id="A0A936ZKJ1"/>
<accession>A0A936ZKJ1</accession>
<feature type="compositionally biased region" description="Low complexity" evidence="1">
    <location>
        <begin position="23"/>
        <end position="35"/>
    </location>
</feature>
<reference evidence="2" key="1">
    <citation type="submission" date="2021-01" db="EMBL/GenBank/DDBJ databases">
        <title>Ramlibacter sp. strain AW1 16S ribosomal RNA gene Genome sequencing and assembly.</title>
        <authorList>
            <person name="Kang M."/>
        </authorList>
    </citation>
    <scope>NUCLEOTIDE SEQUENCE</scope>
    <source>
        <strain evidence="2">AW1</strain>
    </source>
</reference>
<evidence type="ECO:0000256" key="1">
    <source>
        <dbReference type="SAM" id="MobiDB-lite"/>
    </source>
</evidence>
<organism evidence="2 3">
    <name type="scientific">Ramlibacter aurantiacus</name>
    <dbReference type="NCBI Taxonomy" id="2801330"/>
    <lineage>
        <taxon>Bacteria</taxon>
        <taxon>Pseudomonadati</taxon>
        <taxon>Pseudomonadota</taxon>
        <taxon>Betaproteobacteria</taxon>
        <taxon>Burkholderiales</taxon>
        <taxon>Comamonadaceae</taxon>
        <taxon>Ramlibacter</taxon>
    </lineage>
</organism>
<evidence type="ECO:0000313" key="3">
    <source>
        <dbReference type="Proteomes" id="UP000613011"/>
    </source>
</evidence>
<name>A0A936ZKJ1_9BURK</name>
<keyword evidence="3" id="KW-1185">Reference proteome</keyword>
<feature type="region of interest" description="Disordered" evidence="1">
    <location>
        <begin position="1"/>
        <end position="66"/>
    </location>
</feature>
<dbReference type="Proteomes" id="UP000613011">
    <property type="component" value="Unassembled WGS sequence"/>
</dbReference>
<proteinExistence type="predicted"/>
<evidence type="ECO:0000313" key="2">
    <source>
        <dbReference type="EMBL" id="MBL0422562.1"/>
    </source>
</evidence>
<dbReference type="RefSeq" id="WP_201685624.1">
    <property type="nucleotide sequence ID" value="NZ_JAEQNA010000008.1"/>
</dbReference>
<sequence>MNWKDANDTVGQIGGWRAYAKEAQQADGQQSQGAAPRQDGRQSPAQPEGSRGASGAANPHAGHGKQ</sequence>